<dbReference type="AlphaFoldDB" id="A0A9Q1MLN9"/>
<reference evidence="2" key="1">
    <citation type="journal article" date="2023" name="Proc. Natl. Acad. Sci. U.S.A.">
        <title>Genomic and structural basis for evolution of tropane alkaloid biosynthesis.</title>
        <authorList>
            <person name="Wanga Y.-J."/>
            <person name="Taina T."/>
            <person name="Yua J.-Y."/>
            <person name="Lia J."/>
            <person name="Xua B."/>
            <person name="Chenc J."/>
            <person name="D'Auriad J.C."/>
            <person name="Huanga J.-P."/>
            <person name="Huanga S.-X."/>
        </authorList>
    </citation>
    <scope>NUCLEOTIDE SEQUENCE [LARGE SCALE GENOMIC DNA]</scope>
    <source>
        <strain evidence="2">cv. KIB-2019</strain>
    </source>
</reference>
<organism evidence="1 2">
    <name type="scientific">Anisodus acutangulus</name>
    <dbReference type="NCBI Taxonomy" id="402998"/>
    <lineage>
        <taxon>Eukaryota</taxon>
        <taxon>Viridiplantae</taxon>
        <taxon>Streptophyta</taxon>
        <taxon>Embryophyta</taxon>
        <taxon>Tracheophyta</taxon>
        <taxon>Spermatophyta</taxon>
        <taxon>Magnoliopsida</taxon>
        <taxon>eudicotyledons</taxon>
        <taxon>Gunneridae</taxon>
        <taxon>Pentapetalae</taxon>
        <taxon>asterids</taxon>
        <taxon>lamiids</taxon>
        <taxon>Solanales</taxon>
        <taxon>Solanaceae</taxon>
        <taxon>Solanoideae</taxon>
        <taxon>Hyoscyameae</taxon>
        <taxon>Anisodus</taxon>
    </lineage>
</organism>
<gene>
    <name evidence="1" type="ORF">K7X08_022494</name>
</gene>
<keyword evidence="2" id="KW-1185">Reference proteome</keyword>
<dbReference type="EMBL" id="JAJAGQ010000006">
    <property type="protein sequence ID" value="KAJ8560634.1"/>
    <property type="molecule type" value="Genomic_DNA"/>
</dbReference>
<dbReference type="OrthoDB" id="689242at2759"/>
<dbReference type="PANTHER" id="PTHR33181">
    <property type="entry name" value="OS01G0778500 PROTEIN"/>
    <property type="match status" value="1"/>
</dbReference>
<proteinExistence type="predicted"/>
<dbReference type="Proteomes" id="UP001152561">
    <property type="component" value="Unassembled WGS sequence"/>
</dbReference>
<sequence length="87" mass="9637">MGGKSGESNARRDKDDLLQKMVSPVRRVWVAVSGRAKPRKNGAGLLNLQGDIQSCGYEDVQVMWEMLAGMESELTSRHIKHKTPTVV</sequence>
<comment type="caution">
    <text evidence="1">The sequence shown here is derived from an EMBL/GenBank/DDBJ whole genome shotgun (WGS) entry which is preliminary data.</text>
</comment>
<evidence type="ECO:0000313" key="2">
    <source>
        <dbReference type="Proteomes" id="UP001152561"/>
    </source>
</evidence>
<dbReference type="PANTHER" id="PTHR33181:SF40">
    <property type="match status" value="1"/>
</dbReference>
<name>A0A9Q1MLN9_9SOLA</name>
<protein>
    <submittedName>
        <fullName evidence="1">Uncharacterized protein</fullName>
    </submittedName>
</protein>
<evidence type="ECO:0000313" key="1">
    <source>
        <dbReference type="EMBL" id="KAJ8560634.1"/>
    </source>
</evidence>
<accession>A0A9Q1MLN9</accession>